<dbReference type="RefSeq" id="WP_151595159.1">
    <property type="nucleotide sequence ID" value="NZ_WBMS02000015.1"/>
</dbReference>
<dbReference type="InterPro" id="IPR025997">
    <property type="entry name" value="SBP_2_dom"/>
</dbReference>
<comment type="caution">
    <text evidence="5">The sequence shown here is derived from an EMBL/GenBank/DDBJ whole genome shotgun (WGS) entry which is preliminary data.</text>
</comment>
<reference evidence="5" key="1">
    <citation type="submission" date="2019-12" db="EMBL/GenBank/DDBJ databases">
        <title>Actinomadura physcomitrii sp. nov., a novel actinomycete isolated from moss [Physcomitrium sphaericum (Ludw) Fuernr].</title>
        <authorList>
            <person name="Zhuang X."/>
        </authorList>
    </citation>
    <scope>NUCLEOTIDE SEQUENCE [LARGE SCALE GENOMIC DNA]</scope>
    <source>
        <strain evidence="5">LD22</strain>
    </source>
</reference>
<evidence type="ECO:0000259" key="4">
    <source>
        <dbReference type="Pfam" id="PF13407"/>
    </source>
</evidence>
<dbReference type="GO" id="GO:0030246">
    <property type="term" value="F:carbohydrate binding"/>
    <property type="evidence" value="ECO:0007669"/>
    <property type="project" value="TreeGrafter"/>
</dbReference>
<keyword evidence="3" id="KW-0732">Signal</keyword>
<dbReference type="AlphaFoldDB" id="A0A6I4MFD3"/>
<dbReference type="PROSITE" id="PS51257">
    <property type="entry name" value="PROKAR_LIPOPROTEIN"/>
    <property type="match status" value="1"/>
</dbReference>
<feature type="chain" id="PRO_5039078032" evidence="3">
    <location>
        <begin position="28"/>
        <end position="376"/>
    </location>
</feature>
<evidence type="ECO:0000313" key="6">
    <source>
        <dbReference type="Proteomes" id="UP000462055"/>
    </source>
</evidence>
<dbReference type="EMBL" id="WBMS02000015">
    <property type="protein sequence ID" value="MWA02687.1"/>
    <property type="molecule type" value="Genomic_DNA"/>
</dbReference>
<feature type="signal peptide" evidence="3">
    <location>
        <begin position="1"/>
        <end position="27"/>
    </location>
</feature>
<dbReference type="InterPro" id="IPR050555">
    <property type="entry name" value="Bact_Solute-Bind_Prot2"/>
</dbReference>
<dbReference type="PANTHER" id="PTHR30036">
    <property type="entry name" value="D-XYLOSE-BINDING PERIPLASMIC PROTEIN"/>
    <property type="match status" value="1"/>
</dbReference>
<evidence type="ECO:0000256" key="2">
    <source>
        <dbReference type="ARBA" id="ARBA00007639"/>
    </source>
</evidence>
<gene>
    <name evidence="5" type="ORF">F8568_020370</name>
</gene>
<dbReference type="PANTHER" id="PTHR30036:SF7">
    <property type="entry name" value="ABC TRANSPORTER PERIPLASMIC-BINDING PROTEIN YPHF"/>
    <property type="match status" value="1"/>
</dbReference>
<evidence type="ECO:0000313" key="5">
    <source>
        <dbReference type="EMBL" id="MWA02687.1"/>
    </source>
</evidence>
<name>A0A6I4MFD3_9ACTN</name>
<comment type="subcellular location">
    <subcellularLocation>
        <location evidence="1">Cell envelope</location>
    </subcellularLocation>
</comment>
<organism evidence="5 6">
    <name type="scientific">Actinomadura physcomitrii</name>
    <dbReference type="NCBI Taxonomy" id="2650748"/>
    <lineage>
        <taxon>Bacteria</taxon>
        <taxon>Bacillati</taxon>
        <taxon>Actinomycetota</taxon>
        <taxon>Actinomycetes</taxon>
        <taxon>Streptosporangiales</taxon>
        <taxon>Thermomonosporaceae</taxon>
        <taxon>Actinomadura</taxon>
    </lineage>
</organism>
<evidence type="ECO:0000256" key="3">
    <source>
        <dbReference type="SAM" id="SignalP"/>
    </source>
</evidence>
<accession>A0A6I4MFD3</accession>
<dbReference type="Gene3D" id="3.40.50.2300">
    <property type="match status" value="2"/>
</dbReference>
<dbReference type="Pfam" id="PF13407">
    <property type="entry name" value="Peripla_BP_4"/>
    <property type="match status" value="1"/>
</dbReference>
<protein>
    <submittedName>
        <fullName evidence="5">Substrate-binding domain-containing protein</fullName>
    </submittedName>
</protein>
<feature type="domain" description="Periplasmic binding protein" evidence="4">
    <location>
        <begin position="80"/>
        <end position="324"/>
    </location>
</feature>
<comment type="similarity">
    <text evidence="2">Belongs to the bacterial solute-binding protein 2 family.</text>
</comment>
<proteinExistence type="inferred from homology"/>
<keyword evidence="6" id="KW-1185">Reference proteome</keyword>
<evidence type="ECO:0000256" key="1">
    <source>
        <dbReference type="ARBA" id="ARBA00004196"/>
    </source>
</evidence>
<dbReference type="InterPro" id="IPR028082">
    <property type="entry name" value="Peripla_BP_I"/>
</dbReference>
<dbReference type="SUPFAM" id="SSF53822">
    <property type="entry name" value="Periplasmic binding protein-like I"/>
    <property type="match status" value="1"/>
</dbReference>
<sequence length="376" mass="38518">MLKSRLMRAGATASALAVLGLSACSSAGGDDSVKSAGDAAAKLQGSVAFNDPQLKELEGKITDALKGKDLKDVRVAMVINSPSAYWTEGQKGMENAAKNLGVKAEFQAPAGGDLNQQLSILDTLRSDKIDGYTLSAVDPSAVKGPVNAAQKAGISVVAIDSPLAGTTDPTVYLGTPNTDAGQQAGTAMKTLLGGKGEVAILTGSLTAANAVQRIAGFKKAVEGSGIKIVDTLNDDADPSKALSNAQTALQANPNLKGIYTVWSYDGPAAGQAVKGAGKSGAVKIVADDAEPKTVEFVKSGVVQAMILQRPYQQGYMGVYLLTAMKVLGKDATMKLVQPYLVDKDGASTLNSGIGLVTKANLSQYLDDLAKLGVTAK</sequence>
<dbReference type="Proteomes" id="UP000462055">
    <property type="component" value="Unassembled WGS sequence"/>
</dbReference>
<dbReference type="GO" id="GO:0030288">
    <property type="term" value="C:outer membrane-bounded periplasmic space"/>
    <property type="evidence" value="ECO:0007669"/>
    <property type="project" value="TreeGrafter"/>
</dbReference>